<sequence>MPSHIGVIHALEVAHTTFRGADHNARTHGTVQHLAPAGRAREGRGRQVARIRQKERNNRGRVDTTWEVPLPPTAARAARKASNGTWRAGSRVATSVCRAGDQKDQTDGRKALEGANSSAGGGEEDKPGGQRNSAPHAGHQSTQNPRSAGNRAGTGKVTRLWMVVWGRESDVKRNTAPSEGRNKKGSEGGTTWEQKKDKRGVQLRGYHAQTGHGAERRRTKRRRDRQ</sequence>
<feature type="compositionally biased region" description="Basic and acidic residues" evidence="1">
    <location>
        <begin position="52"/>
        <end position="64"/>
    </location>
</feature>
<evidence type="ECO:0000256" key="1">
    <source>
        <dbReference type="SAM" id="MobiDB-lite"/>
    </source>
</evidence>
<proteinExistence type="predicted"/>
<evidence type="ECO:0000313" key="3">
    <source>
        <dbReference type="Proteomes" id="UP001497482"/>
    </source>
</evidence>
<dbReference type="AlphaFoldDB" id="A0AAV2JLX5"/>
<dbReference type="Proteomes" id="UP001497482">
    <property type="component" value="Chromosome 13"/>
</dbReference>
<protein>
    <submittedName>
        <fullName evidence="2">Uncharacterized protein</fullName>
    </submittedName>
</protein>
<feature type="region of interest" description="Disordered" evidence="1">
    <location>
        <begin position="169"/>
        <end position="226"/>
    </location>
</feature>
<accession>A0AAV2JLX5</accession>
<keyword evidence="3" id="KW-1185">Reference proteome</keyword>
<name>A0AAV2JLX5_KNICA</name>
<organism evidence="2 3">
    <name type="scientific">Knipowitschia caucasica</name>
    <name type="common">Caucasian dwarf goby</name>
    <name type="synonym">Pomatoschistus caucasicus</name>
    <dbReference type="NCBI Taxonomy" id="637954"/>
    <lineage>
        <taxon>Eukaryota</taxon>
        <taxon>Metazoa</taxon>
        <taxon>Chordata</taxon>
        <taxon>Craniata</taxon>
        <taxon>Vertebrata</taxon>
        <taxon>Euteleostomi</taxon>
        <taxon>Actinopterygii</taxon>
        <taxon>Neopterygii</taxon>
        <taxon>Teleostei</taxon>
        <taxon>Neoteleostei</taxon>
        <taxon>Acanthomorphata</taxon>
        <taxon>Gobiaria</taxon>
        <taxon>Gobiiformes</taxon>
        <taxon>Gobioidei</taxon>
        <taxon>Gobiidae</taxon>
        <taxon>Gobiinae</taxon>
        <taxon>Knipowitschia</taxon>
    </lineage>
</organism>
<feature type="compositionally biased region" description="Basic residues" evidence="1">
    <location>
        <begin position="215"/>
        <end position="226"/>
    </location>
</feature>
<evidence type="ECO:0000313" key="2">
    <source>
        <dbReference type="EMBL" id="CAL1578683.1"/>
    </source>
</evidence>
<reference evidence="2 3" key="1">
    <citation type="submission" date="2024-04" db="EMBL/GenBank/DDBJ databases">
        <authorList>
            <person name="Waldvogel A.-M."/>
            <person name="Schoenle A."/>
        </authorList>
    </citation>
    <scope>NUCLEOTIDE SEQUENCE [LARGE SCALE GENOMIC DNA]</scope>
</reference>
<dbReference type="EMBL" id="OZ035835">
    <property type="protein sequence ID" value="CAL1578683.1"/>
    <property type="molecule type" value="Genomic_DNA"/>
</dbReference>
<gene>
    <name evidence="2" type="ORF">KC01_LOCUS9804</name>
</gene>
<feature type="region of interest" description="Disordered" evidence="1">
    <location>
        <begin position="33"/>
        <end position="156"/>
    </location>
</feature>
<feature type="compositionally biased region" description="Basic and acidic residues" evidence="1">
    <location>
        <begin position="100"/>
        <end position="112"/>
    </location>
</feature>